<dbReference type="GO" id="GO:0004190">
    <property type="term" value="F:aspartic-type endopeptidase activity"/>
    <property type="evidence" value="ECO:0007669"/>
    <property type="project" value="UniProtKB-UniRule"/>
</dbReference>
<dbReference type="InterPro" id="IPR001872">
    <property type="entry name" value="Peptidase_A8"/>
</dbReference>
<organism evidence="12 13">
    <name type="scientific">Hazenella coriacea</name>
    <dbReference type="NCBI Taxonomy" id="1179467"/>
    <lineage>
        <taxon>Bacteria</taxon>
        <taxon>Bacillati</taxon>
        <taxon>Bacillota</taxon>
        <taxon>Bacilli</taxon>
        <taxon>Bacillales</taxon>
        <taxon>Thermoactinomycetaceae</taxon>
        <taxon>Hazenella</taxon>
    </lineage>
</organism>
<dbReference type="NCBIfam" id="TIGR00077">
    <property type="entry name" value="lspA"/>
    <property type="match status" value="1"/>
</dbReference>
<evidence type="ECO:0000256" key="4">
    <source>
        <dbReference type="ARBA" id="ARBA00022692"/>
    </source>
</evidence>
<protein>
    <recommendedName>
        <fullName evidence="9">Lipoprotein signal peptidase</fullName>
        <ecNumber evidence="9">3.4.23.36</ecNumber>
    </recommendedName>
    <alternativeName>
        <fullName evidence="9">Prolipoprotein signal peptidase</fullName>
    </alternativeName>
    <alternativeName>
        <fullName evidence="9">Signal peptidase II</fullName>
        <shortName evidence="9">SPase II</shortName>
    </alternativeName>
</protein>
<evidence type="ECO:0000256" key="11">
    <source>
        <dbReference type="RuleBase" id="RU004181"/>
    </source>
</evidence>
<reference evidence="12 13" key="1">
    <citation type="submission" date="2019-03" db="EMBL/GenBank/DDBJ databases">
        <title>Genomic Encyclopedia of Type Strains, Phase IV (KMG-IV): sequencing the most valuable type-strain genomes for metagenomic binning, comparative biology and taxonomic classification.</title>
        <authorList>
            <person name="Goeker M."/>
        </authorList>
    </citation>
    <scope>NUCLEOTIDE SEQUENCE [LARGE SCALE GENOMIC DNA]</scope>
    <source>
        <strain evidence="12 13">DSM 45707</strain>
    </source>
</reference>
<dbReference type="PANTHER" id="PTHR33695:SF1">
    <property type="entry name" value="LIPOPROTEIN SIGNAL PEPTIDASE"/>
    <property type="match status" value="1"/>
</dbReference>
<feature type="active site" evidence="9">
    <location>
        <position position="111"/>
    </location>
</feature>
<dbReference type="PRINTS" id="PR00781">
    <property type="entry name" value="LIPOSIGPTASE"/>
</dbReference>
<feature type="transmembrane region" description="Helical" evidence="9">
    <location>
        <begin position="121"/>
        <end position="145"/>
    </location>
</feature>
<dbReference type="EC" id="3.4.23.36" evidence="9"/>
<evidence type="ECO:0000256" key="6">
    <source>
        <dbReference type="ARBA" id="ARBA00022801"/>
    </source>
</evidence>
<comment type="pathway">
    <text evidence="9">Protein modification; lipoprotein biosynthesis (signal peptide cleavage).</text>
</comment>
<keyword evidence="13" id="KW-1185">Reference proteome</keyword>
<evidence type="ECO:0000256" key="2">
    <source>
        <dbReference type="ARBA" id="ARBA00022475"/>
    </source>
</evidence>
<evidence type="ECO:0000256" key="5">
    <source>
        <dbReference type="ARBA" id="ARBA00022750"/>
    </source>
</evidence>
<comment type="catalytic activity">
    <reaction evidence="9 10">
        <text>Release of signal peptides from bacterial membrane prolipoproteins. Hydrolyzes -Xaa-Yaa-Zaa-|-(S,diacylglyceryl)Cys-, in which Xaa is hydrophobic (preferably Leu), and Yaa (Ala or Ser) and Zaa (Gly or Ala) have small, neutral side chains.</text>
        <dbReference type="EC" id="3.4.23.36"/>
    </reaction>
</comment>
<keyword evidence="4 9" id="KW-0812">Transmembrane</keyword>
<evidence type="ECO:0000256" key="8">
    <source>
        <dbReference type="ARBA" id="ARBA00023136"/>
    </source>
</evidence>
<dbReference type="GO" id="GO:0006508">
    <property type="term" value="P:proteolysis"/>
    <property type="evidence" value="ECO:0007669"/>
    <property type="project" value="UniProtKB-KW"/>
</dbReference>
<dbReference type="AlphaFoldDB" id="A0A4R3LAR6"/>
<feature type="transmembrane region" description="Helical" evidence="9">
    <location>
        <begin position="83"/>
        <end position="101"/>
    </location>
</feature>
<evidence type="ECO:0000256" key="10">
    <source>
        <dbReference type="RuleBase" id="RU000594"/>
    </source>
</evidence>
<comment type="similarity">
    <text evidence="1 9 11">Belongs to the peptidase A8 family.</text>
</comment>
<dbReference type="GO" id="GO:0005886">
    <property type="term" value="C:plasma membrane"/>
    <property type="evidence" value="ECO:0007669"/>
    <property type="project" value="UniProtKB-SubCell"/>
</dbReference>
<keyword evidence="7 9" id="KW-1133">Transmembrane helix</keyword>
<comment type="caution">
    <text evidence="9">Lacks conserved residue(s) required for the propagation of feature annotation.</text>
</comment>
<feature type="transmembrane region" description="Helical" evidence="9">
    <location>
        <begin position="58"/>
        <end position="76"/>
    </location>
</feature>
<feature type="active site" evidence="9">
    <location>
        <position position="129"/>
    </location>
</feature>
<sequence length="163" mass="18874">MRYYWIALFILIVDQGTKWFVVKKMSLYESIAIIDQFFYFTSHRNRGAAFGILQNQQWLFIVITFVVIGIIVYYLWQLKNKHPWMSFAFASILGGAIGNLIDRIRTGEVVDFFHFQFGSYHYPIFNVADSAIVIGVTILVIITLFHSEKETESPESISGVRDS</sequence>
<name>A0A4R3LAR6_9BACL</name>
<keyword evidence="5 9" id="KW-0064">Aspartyl protease</keyword>
<dbReference type="Pfam" id="PF01252">
    <property type="entry name" value="Peptidase_A8"/>
    <property type="match status" value="1"/>
</dbReference>
<dbReference type="PROSITE" id="PS00855">
    <property type="entry name" value="SPASE_II"/>
    <property type="match status" value="1"/>
</dbReference>
<gene>
    <name evidence="9" type="primary">lspA</name>
    <name evidence="12" type="ORF">EDD58_10318</name>
</gene>
<evidence type="ECO:0000313" key="12">
    <source>
        <dbReference type="EMBL" id="TCS94606.1"/>
    </source>
</evidence>
<dbReference type="PANTHER" id="PTHR33695">
    <property type="entry name" value="LIPOPROTEIN SIGNAL PEPTIDASE"/>
    <property type="match status" value="1"/>
</dbReference>
<proteinExistence type="inferred from homology"/>
<keyword evidence="6 9" id="KW-0378">Hydrolase</keyword>
<dbReference type="HAMAP" id="MF_00161">
    <property type="entry name" value="LspA"/>
    <property type="match status" value="1"/>
</dbReference>
<keyword evidence="3 9" id="KW-0645">Protease</keyword>
<evidence type="ECO:0000256" key="1">
    <source>
        <dbReference type="ARBA" id="ARBA00006139"/>
    </source>
</evidence>
<evidence type="ECO:0000256" key="3">
    <source>
        <dbReference type="ARBA" id="ARBA00022670"/>
    </source>
</evidence>
<dbReference type="RefSeq" id="WP_131924001.1">
    <property type="nucleotide sequence ID" value="NZ_SMAG01000003.1"/>
</dbReference>
<comment type="subcellular location">
    <subcellularLocation>
        <location evidence="9">Cell membrane</location>
        <topology evidence="9">Multi-pass membrane protein</topology>
    </subcellularLocation>
</comment>
<dbReference type="UniPathway" id="UPA00665"/>
<evidence type="ECO:0000256" key="7">
    <source>
        <dbReference type="ARBA" id="ARBA00022989"/>
    </source>
</evidence>
<dbReference type="Proteomes" id="UP000294937">
    <property type="component" value="Unassembled WGS sequence"/>
</dbReference>
<dbReference type="EMBL" id="SMAG01000003">
    <property type="protein sequence ID" value="TCS94606.1"/>
    <property type="molecule type" value="Genomic_DNA"/>
</dbReference>
<keyword evidence="8 9" id="KW-0472">Membrane</keyword>
<accession>A0A4R3LAR6</accession>
<dbReference type="OrthoDB" id="9810259at2"/>
<keyword evidence="2 9" id="KW-1003">Cell membrane</keyword>
<evidence type="ECO:0000313" key="13">
    <source>
        <dbReference type="Proteomes" id="UP000294937"/>
    </source>
</evidence>
<comment type="caution">
    <text evidence="12">The sequence shown here is derived from an EMBL/GenBank/DDBJ whole genome shotgun (WGS) entry which is preliminary data.</text>
</comment>
<comment type="function">
    <text evidence="9 10">This protein specifically catalyzes the removal of signal peptides from prolipoproteins.</text>
</comment>
<evidence type="ECO:0000256" key="9">
    <source>
        <dbReference type="HAMAP-Rule" id="MF_00161"/>
    </source>
</evidence>